<dbReference type="GeneID" id="39578139"/>
<name>A0A3N2Q1B9_SODAK</name>
<gene>
    <name evidence="2" type="ORF">SODALDRAFT_321886</name>
</gene>
<keyword evidence="3" id="KW-1185">Reference proteome</keyword>
<organism evidence="2 3">
    <name type="scientific">Sodiomyces alkalinus (strain CBS 110278 / VKM F-3762 / F11)</name>
    <name type="common">Alkaliphilic filamentous fungus</name>
    <dbReference type="NCBI Taxonomy" id="1314773"/>
    <lineage>
        <taxon>Eukaryota</taxon>
        <taxon>Fungi</taxon>
        <taxon>Dikarya</taxon>
        <taxon>Ascomycota</taxon>
        <taxon>Pezizomycotina</taxon>
        <taxon>Sordariomycetes</taxon>
        <taxon>Hypocreomycetidae</taxon>
        <taxon>Glomerellales</taxon>
        <taxon>Plectosphaerellaceae</taxon>
        <taxon>Sodiomyces</taxon>
    </lineage>
</organism>
<sequence length="226" mass="24387">MKHPQPLFVLLSLCLLTCGSRAEDETTVPIFLPYYSSKSWSLVRGSIVTSNADETIYTIFCAPQTISHHCDLALEFPFIFAEGDQTLRFEGTRTSTYTVNLECQLGGTTAATCSAYSSLRSGYVAGIHTGPTEVTWESTLSGTEVQWGILTLAEQPTETTTNDLLSPPTSADDLVATDGFLYDGTLPTGTEPIPVETQPSAASQNAINLLRIWSICGVLFAAQFAI</sequence>
<dbReference type="PANTHER" id="PTHR40640">
    <property type="entry name" value="ANCHORED GLYCOPROTEIN, PUTATIVE (AFU_ORTHOLOGUE AFUA_8G04860)-RELATED"/>
    <property type="match status" value="1"/>
</dbReference>
<dbReference type="OrthoDB" id="4991875at2759"/>
<dbReference type="Proteomes" id="UP000272025">
    <property type="component" value="Unassembled WGS sequence"/>
</dbReference>
<dbReference type="AlphaFoldDB" id="A0A3N2Q1B9"/>
<dbReference type="EMBL" id="ML119052">
    <property type="protein sequence ID" value="ROT40559.1"/>
    <property type="molecule type" value="Genomic_DNA"/>
</dbReference>
<accession>A0A3N2Q1B9</accession>
<protein>
    <submittedName>
        <fullName evidence="2">Uncharacterized protein</fullName>
    </submittedName>
</protein>
<dbReference type="STRING" id="1314773.A0A3N2Q1B9"/>
<feature type="signal peptide" evidence="1">
    <location>
        <begin position="1"/>
        <end position="22"/>
    </location>
</feature>
<feature type="chain" id="PRO_5018268817" evidence="1">
    <location>
        <begin position="23"/>
        <end position="226"/>
    </location>
</feature>
<proteinExistence type="predicted"/>
<evidence type="ECO:0000256" key="1">
    <source>
        <dbReference type="SAM" id="SignalP"/>
    </source>
</evidence>
<reference evidence="2 3" key="1">
    <citation type="journal article" date="2018" name="Mol. Ecol.">
        <title>The obligate alkalophilic soda-lake fungus Sodiomyces alkalinus has shifted to a protein diet.</title>
        <authorList>
            <person name="Grum-Grzhimaylo A.A."/>
            <person name="Falkoski D.L."/>
            <person name="van den Heuvel J."/>
            <person name="Valero-Jimenez C.A."/>
            <person name="Min B."/>
            <person name="Choi I.G."/>
            <person name="Lipzen A."/>
            <person name="Daum C.G."/>
            <person name="Aanen D.K."/>
            <person name="Tsang A."/>
            <person name="Henrissat B."/>
            <person name="Bilanenko E.N."/>
            <person name="de Vries R.P."/>
            <person name="van Kan J.A.L."/>
            <person name="Grigoriev I.V."/>
            <person name="Debets A.J.M."/>
        </authorList>
    </citation>
    <scope>NUCLEOTIDE SEQUENCE [LARGE SCALE GENOMIC DNA]</scope>
    <source>
        <strain evidence="2 3">F11</strain>
    </source>
</reference>
<dbReference type="PANTHER" id="PTHR40640:SF1">
    <property type="entry name" value="ANCHORED GLYCOPROTEIN, PUTATIVE (AFU_ORTHOLOGUE AFUA_8G04860)-RELATED"/>
    <property type="match status" value="1"/>
</dbReference>
<keyword evidence="1" id="KW-0732">Signal</keyword>
<dbReference type="RefSeq" id="XP_028468365.1">
    <property type="nucleotide sequence ID" value="XM_028609661.1"/>
</dbReference>
<evidence type="ECO:0000313" key="3">
    <source>
        <dbReference type="Proteomes" id="UP000272025"/>
    </source>
</evidence>
<evidence type="ECO:0000313" key="2">
    <source>
        <dbReference type="EMBL" id="ROT40559.1"/>
    </source>
</evidence>